<evidence type="ECO:0000313" key="11">
    <source>
        <dbReference type="Proteomes" id="UP000008237"/>
    </source>
</evidence>
<comment type="similarity">
    <text evidence="3">Belongs to the PIGU family.</text>
</comment>
<evidence type="ECO:0000256" key="7">
    <source>
        <dbReference type="ARBA" id="ARBA00022989"/>
    </source>
</evidence>
<dbReference type="Proteomes" id="UP000008237">
    <property type="component" value="Unassembled WGS sequence"/>
</dbReference>
<dbReference type="OrthoDB" id="549017at2759"/>
<dbReference type="GO" id="GO:0042765">
    <property type="term" value="C:GPI-anchor transamidase complex"/>
    <property type="evidence" value="ECO:0007669"/>
    <property type="project" value="InterPro"/>
</dbReference>
<feature type="transmembrane region" description="Helical" evidence="9">
    <location>
        <begin position="231"/>
        <end position="252"/>
    </location>
</feature>
<feature type="transmembrane region" description="Helical" evidence="9">
    <location>
        <begin position="362"/>
        <end position="380"/>
    </location>
</feature>
<evidence type="ECO:0000256" key="2">
    <source>
        <dbReference type="ARBA" id="ARBA00004687"/>
    </source>
</evidence>
<gene>
    <name evidence="10" type="ORF">EAI_14626</name>
</gene>
<dbReference type="STRING" id="610380.E2BG09"/>
<feature type="transmembrane region" description="Helical" evidence="9">
    <location>
        <begin position="324"/>
        <end position="350"/>
    </location>
</feature>
<evidence type="ECO:0000256" key="5">
    <source>
        <dbReference type="ARBA" id="ARBA00022692"/>
    </source>
</evidence>
<keyword evidence="8 9" id="KW-0472">Membrane</keyword>
<keyword evidence="5 9" id="KW-0812">Transmembrane</keyword>
<dbReference type="PANTHER" id="PTHR13121:SF0">
    <property type="entry name" value="PHOSPHATIDYLINOSITOL GLYCAN ANCHOR BIOSYNTHESIS CLASS U PROTEIN"/>
    <property type="match status" value="1"/>
</dbReference>
<feature type="transmembrane region" description="Helical" evidence="9">
    <location>
        <begin position="392"/>
        <end position="413"/>
    </location>
</feature>
<dbReference type="Pfam" id="PF06728">
    <property type="entry name" value="PIG-U"/>
    <property type="match status" value="1"/>
</dbReference>
<protein>
    <submittedName>
        <fullName evidence="10">Phosphatidylinositol glycan anchor biosynthesis class U protein</fullName>
    </submittedName>
</protein>
<keyword evidence="6" id="KW-0256">Endoplasmic reticulum</keyword>
<feature type="transmembrane region" description="Helical" evidence="9">
    <location>
        <begin position="190"/>
        <end position="219"/>
    </location>
</feature>
<dbReference type="AlphaFoldDB" id="E2BG09"/>
<feature type="transmembrane region" description="Helical" evidence="9">
    <location>
        <begin position="96"/>
        <end position="117"/>
    </location>
</feature>
<dbReference type="FunCoup" id="E2BG09">
    <property type="interactions" value="1650"/>
</dbReference>
<name>E2BG09_HARSA</name>
<dbReference type="InParanoid" id="E2BG09"/>
<accession>E2BG09</accession>
<feature type="transmembrane region" description="Helical" evidence="9">
    <location>
        <begin position="292"/>
        <end position="312"/>
    </location>
</feature>
<dbReference type="GO" id="GO:0016255">
    <property type="term" value="P:attachment of GPI anchor to protein"/>
    <property type="evidence" value="ECO:0007669"/>
    <property type="project" value="InterPro"/>
</dbReference>
<keyword evidence="7 9" id="KW-1133">Transmembrane helix</keyword>
<proteinExistence type="inferred from homology"/>
<evidence type="ECO:0000256" key="9">
    <source>
        <dbReference type="SAM" id="Phobius"/>
    </source>
</evidence>
<feature type="transmembrane region" description="Helical" evidence="9">
    <location>
        <begin position="161"/>
        <end position="184"/>
    </location>
</feature>
<evidence type="ECO:0000256" key="1">
    <source>
        <dbReference type="ARBA" id="ARBA00004477"/>
    </source>
</evidence>
<dbReference type="InterPro" id="IPR009600">
    <property type="entry name" value="PIG-U"/>
</dbReference>
<keyword evidence="4" id="KW-0337">GPI-anchor biosynthesis</keyword>
<dbReference type="EMBL" id="GL448096">
    <property type="protein sequence ID" value="EFN85411.1"/>
    <property type="molecule type" value="Genomic_DNA"/>
</dbReference>
<evidence type="ECO:0000256" key="6">
    <source>
        <dbReference type="ARBA" id="ARBA00022824"/>
    </source>
</evidence>
<evidence type="ECO:0000256" key="3">
    <source>
        <dbReference type="ARBA" id="ARBA00010026"/>
    </source>
</evidence>
<evidence type="ECO:0000313" key="10">
    <source>
        <dbReference type="EMBL" id="EFN85411.1"/>
    </source>
</evidence>
<reference evidence="10 11" key="1">
    <citation type="journal article" date="2010" name="Science">
        <title>Genomic comparison of the ants Camponotus floridanus and Harpegnathos saltator.</title>
        <authorList>
            <person name="Bonasio R."/>
            <person name="Zhang G."/>
            <person name="Ye C."/>
            <person name="Mutti N.S."/>
            <person name="Fang X."/>
            <person name="Qin N."/>
            <person name="Donahue G."/>
            <person name="Yang P."/>
            <person name="Li Q."/>
            <person name="Li C."/>
            <person name="Zhang P."/>
            <person name="Huang Z."/>
            <person name="Berger S.L."/>
            <person name="Reinberg D."/>
            <person name="Wang J."/>
            <person name="Liebig J."/>
        </authorList>
    </citation>
    <scope>NUCLEOTIDE SEQUENCE [LARGE SCALE GENOMIC DNA]</scope>
    <source>
        <strain evidence="10 11">R22 G/1</strain>
    </source>
</reference>
<comment type="pathway">
    <text evidence="2">Glycolipid biosynthesis; glycosylphosphatidylinositol-anchor biosynthesis.</text>
</comment>
<evidence type="ECO:0000256" key="8">
    <source>
        <dbReference type="ARBA" id="ARBA00023136"/>
    </source>
</evidence>
<evidence type="ECO:0000256" key="4">
    <source>
        <dbReference type="ARBA" id="ARBA00022502"/>
    </source>
</evidence>
<keyword evidence="11" id="KW-1185">Reference proteome</keyword>
<dbReference type="GO" id="GO:0006506">
    <property type="term" value="P:GPI anchor biosynthetic process"/>
    <property type="evidence" value="ECO:0007669"/>
    <property type="project" value="UniProtKB-UniPathway"/>
</dbReference>
<dbReference type="UniPathway" id="UPA00196"/>
<dbReference type="OMA" id="ALWHLWI"/>
<dbReference type="PANTHER" id="PTHR13121">
    <property type="entry name" value="GPI TRANSAMIDASE COMPONENT PIG-U"/>
    <property type="match status" value="1"/>
</dbReference>
<organism evidence="11">
    <name type="scientific">Harpegnathos saltator</name>
    <name type="common">Jerdon's jumping ant</name>
    <dbReference type="NCBI Taxonomy" id="610380"/>
    <lineage>
        <taxon>Eukaryota</taxon>
        <taxon>Metazoa</taxon>
        <taxon>Ecdysozoa</taxon>
        <taxon>Arthropoda</taxon>
        <taxon>Hexapoda</taxon>
        <taxon>Insecta</taxon>
        <taxon>Pterygota</taxon>
        <taxon>Neoptera</taxon>
        <taxon>Endopterygota</taxon>
        <taxon>Hymenoptera</taxon>
        <taxon>Apocrita</taxon>
        <taxon>Aculeata</taxon>
        <taxon>Formicoidea</taxon>
        <taxon>Formicidae</taxon>
        <taxon>Ponerinae</taxon>
        <taxon>Ponerini</taxon>
        <taxon>Harpegnathos</taxon>
    </lineage>
</organism>
<sequence length="440" mass="50378">MSRKWLSNFALAATIRWLLMNSGYQKIISNRVEVSTALNSWKRGQLGLVYLSFDLFITEGVYLYNFGIDPYEGDLFHETPIGLYVFNLMQKYLPQWVLFLLFIATDLITALCLAITAKHYAIELATRRKEEKVQDEDKLDKGTSSVSVLYVSAGYLFNPYIILNCVGLTTTVFTNLLYSIALLSMTRHSILWSCMSIALLTLQELYPISLMVPAAIYVANAASDKTKKISIIIMLVAFMSILAVLFAVSYYIMGSWSFLWSTIGFILTVPDLRPNIGLYWYFFTEMFEHFRWLFIASFQINVSLLYIVPLALRLRRDPMLLAFSYLAIAAIFKSYPCIGDVGFYISLLPLWKHLFQHMQQGFIVGCFVLFCTVFAPTVWHQWIYSRSANANFYFGVTLAFAIAQIFLLTDILFASLKYEFAVQHGNNKKVNGNEAKLLLE</sequence>
<comment type="subcellular location">
    <subcellularLocation>
        <location evidence="1">Endoplasmic reticulum membrane</location>
        <topology evidence="1">Multi-pass membrane protein</topology>
    </subcellularLocation>
</comment>